<dbReference type="GO" id="GO:0016829">
    <property type="term" value="F:lyase activity"/>
    <property type="evidence" value="ECO:0007669"/>
    <property type="project" value="InterPro"/>
</dbReference>
<sequence>MYTIAAGKNFGDIAWADMWRLKLRYTPHCQLLLSEVRLIAPVTSRLILPSYSYACCDSSRHINDLEAVGGDVDLSAMLDHSTGLLRPNTVLSMTVTLEHARQAPTYFRYTKDVKTSGFAFKIKPAKYWLTGDNHVTVLITPGMYQLAKGASASSIPWASMSRLQIDGDGAFNISNVVLRSGACQVGQVYVPWALAPECQDYGCCLRPPGDLPTSLVALKAHPRVRLNSEDFARLRELTRTDTFARHYCARLIAHAESILADQNRGKIIGGLCAPVKGSLLEASRTALDRIATLSLAFRLSSGRHVPCGQPVKDSTAFAKEAIVYMMGATEASCLSWSHRTFPDAAQMLHAISLGYDWLFEELSPAQRLSIEQGAFRLGLRPGLAAFGAWNSGSWPLWDSSWNLVCNGALLAGAMAFGDAGDFYHRETAAEVYRQALTYIHIGLGSYAPDGGWFEGPANWARATEYAVVALSSLSTALGTDGGLSKSPGFAQTGMFRIDAAGPAGFGHLFNFGDSEQAREETWRSDVPIMFGLAQVLAGTSEDLSGAYAAWAREKLPSGARFSCDAMACANAMLMYTAKGAEEQLMEAERPVSRYRMPGGRGDDIGFIRPTWKDPEAPWLGFKGGWARRSHADADAGTFVLDMAGQHFVIDLGMENHEIPGVLSWYLSNDQGRSHLYRTTTCGHNTLTFDSDCTGDASALSSSNQLVDAVAPMLVLSSGVNQSSWSPQVTMQALSGISSNPFGVINLTPVYPRATAIARGFRFADAFQQLLVVDQIRNDNARTATWAIHTKAMVSMVQSELFKGVDRGHCVLRQEDAYIHARIIEPPGAGFDLSAVALRPPEFSARGVRRLSITVDLLSAERTTLIAVAFGTTDRSTEWLRRVLQEVGEPLAWAGANATV</sequence>
<dbReference type="InterPro" id="IPR012480">
    <property type="entry name" value="Hepar_II_III_C"/>
</dbReference>
<accession>A0A7S4URJ9</accession>
<dbReference type="PANTHER" id="PTHR38045:SF1">
    <property type="entry name" value="HEPARINASE II_III-LIKE PROTEIN"/>
    <property type="match status" value="1"/>
</dbReference>
<dbReference type="Pfam" id="PF07940">
    <property type="entry name" value="Hepar_II_III_C"/>
    <property type="match status" value="1"/>
</dbReference>
<dbReference type="Gene3D" id="1.50.10.100">
    <property type="entry name" value="Chondroitin AC/alginate lyase"/>
    <property type="match status" value="1"/>
</dbReference>
<dbReference type="SUPFAM" id="SSF48230">
    <property type="entry name" value="Chondroitin AC/alginate lyase"/>
    <property type="match status" value="1"/>
</dbReference>
<evidence type="ECO:0000256" key="1">
    <source>
        <dbReference type="ARBA" id="ARBA00004196"/>
    </source>
</evidence>
<name>A0A7S4URJ9_9DINO</name>
<dbReference type="Gene3D" id="2.70.98.70">
    <property type="match status" value="1"/>
</dbReference>
<feature type="domain" description="Heparinase II/III-like C-terminal" evidence="2">
    <location>
        <begin position="628"/>
        <end position="798"/>
    </location>
</feature>
<gene>
    <name evidence="3" type="ORF">AMON00008_LOCUS7736</name>
</gene>
<dbReference type="AlphaFoldDB" id="A0A7S4URJ9"/>
<evidence type="ECO:0000259" key="2">
    <source>
        <dbReference type="Pfam" id="PF07940"/>
    </source>
</evidence>
<dbReference type="InterPro" id="IPR008929">
    <property type="entry name" value="Chondroitin_lyas"/>
</dbReference>
<organism evidence="3">
    <name type="scientific">Alexandrium monilatum</name>
    <dbReference type="NCBI Taxonomy" id="311494"/>
    <lineage>
        <taxon>Eukaryota</taxon>
        <taxon>Sar</taxon>
        <taxon>Alveolata</taxon>
        <taxon>Dinophyceae</taxon>
        <taxon>Gonyaulacales</taxon>
        <taxon>Pyrocystaceae</taxon>
        <taxon>Alexandrium</taxon>
    </lineage>
</organism>
<dbReference type="PANTHER" id="PTHR38045">
    <property type="entry name" value="CHROMOSOME 1, WHOLE GENOME SHOTGUN SEQUENCE"/>
    <property type="match status" value="1"/>
</dbReference>
<evidence type="ECO:0000313" key="3">
    <source>
        <dbReference type="EMBL" id="CAE4568117.1"/>
    </source>
</evidence>
<proteinExistence type="predicted"/>
<dbReference type="EMBL" id="HBNR01011983">
    <property type="protein sequence ID" value="CAE4568117.1"/>
    <property type="molecule type" value="Transcribed_RNA"/>
</dbReference>
<protein>
    <recommendedName>
        <fullName evidence="2">Heparinase II/III-like C-terminal domain-containing protein</fullName>
    </recommendedName>
</protein>
<reference evidence="3" key="1">
    <citation type="submission" date="2021-01" db="EMBL/GenBank/DDBJ databases">
        <authorList>
            <person name="Corre E."/>
            <person name="Pelletier E."/>
            <person name="Niang G."/>
            <person name="Scheremetjew M."/>
            <person name="Finn R."/>
            <person name="Kale V."/>
            <person name="Holt S."/>
            <person name="Cochrane G."/>
            <person name="Meng A."/>
            <person name="Brown T."/>
            <person name="Cohen L."/>
        </authorList>
    </citation>
    <scope>NUCLEOTIDE SEQUENCE</scope>
    <source>
        <strain evidence="3">CCMP3105</strain>
    </source>
</reference>
<comment type="subcellular location">
    <subcellularLocation>
        <location evidence="1">Cell envelope</location>
    </subcellularLocation>
</comment>